<evidence type="ECO:0000313" key="3">
    <source>
        <dbReference type="EMBL" id="KAH7426189.1"/>
    </source>
</evidence>
<keyword evidence="2" id="KW-0732">Signal</keyword>
<evidence type="ECO:0000256" key="2">
    <source>
        <dbReference type="SAM" id="SignalP"/>
    </source>
</evidence>
<reference evidence="3" key="1">
    <citation type="submission" date="2021-08" db="EMBL/GenBank/DDBJ databases">
        <title>WGS assembly of Ceratopteris richardii.</title>
        <authorList>
            <person name="Marchant D.B."/>
            <person name="Chen G."/>
            <person name="Jenkins J."/>
            <person name="Shu S."/>
            <person name="Leebens-Mack J."/>
            <person name="Grimwood J."/>
            <person name="Schmutz J."/>
            <person name="Soltis P."/>
            <person name="Soltis D."/>
            <person name="Chen Z.-H."/>
        </authorList>
    </citation>
    <scope>NUCLEOTIDE SEQUENCE</scope>
    <source>
        <strain evidence="3">Whitten #5841</strain>
        <tissue evidence="3">Leaf</tissue>
    </source>
</reference>
<keyword evidence="4" id="KW-1185">Reference proteome</keyword>
<feature type="chain" id="PRO_5035729464" evidence="2">
    <location>
        <begin position="23"/>
        <end position="175"/>
    </location>
</feature>
<dbReference type="AlphaFoldDB" id="A0A8T2U0I3"/>
<dbReference type="Proteomes" id="UP000825935">
    <property type="component" value="Chromosome 11"/>
</dbReference>
<organism evidence="3 4">
    <name type="scientific">Ceratopteris richardii</name>
    <name type="common">Triangle waterfern</name>
    <dbReference type="NCBI Taxonomy" id="49495"/>
    <lineage>
        <taxon>Eukaryota</taxon>
        <taxon>Viridiplantae</taxon>
        <taxon>Streptophyta</taxon>
        <taxon>Embryophyta</taxon>
        <taxon>Tracheophyta</taxon>
        <taxon>Polypodiopsida</taxon>
        <taxon>Polypodiidae</taxon>
        <taxon>Polypodiales</taxon>
        <taxon>Pteridineae</taxon>
        <taxon>Pteridaceae</taxon>
        <taxon>Parkerioideae</taxon>
        <taxon>Ceratopteris</taxon>
    </lineage>
</organism>
<evidence type="ECO:0000313" key="4">
    <source>
        <dbReference type="Proteomes" id="UP000825935"/>
    </source>
</evidence>
<feature type="region of interest" description="Disordered" evidence="1">
    <location>
        <begin position="57"/>
        <end position="87"/>
    </location>
</feature>
<comment type="caution">
    <text evidence="3">The sequence shown here is derived from an EMBL/GenBank/DDBJ whole genome shotgun (WGS) entry which is preliminary data.</text>
</comment>
<feature type="signal peptide" evidence="2">
    <location>
        <begin position="1"/>
        <end position="22"/>
    </location>
</feature>
<name>A0A8T2U0I3_CERRI</name>
<dbReference type="EMBL" id="CM035416">
    <property type="protein sequence ID" value="KAH7426189.1"/>
    <property type="molecule type" value="Genomic_DNA"/>
</dbReference>
<accession>A0A8T2U0I3</accession>
<gene>
    <name evidence="3" type="ORF">KP509_11G088800</name>
</gene>
<protein>
    <submittedName>
        <fullName evidence="3">Uncharacterized protein</fullName>
    </submittedName>
</protein>
<evidence type="ECO:0000256" key="1">
    <source>
        <dbReference type="SAM" id="MobiDB-lite"/>
    </source>
</evidence>
<proteinExistence type="predicted"/>
<sequence>MLRSQAILFLLDLLLHPMRVYQSGLPLPEDWAKSTNVPSKEKWIFLFQSRRRGSFSRKWTPEENASATMPRRAHAETPSPGKYLSHSDTGEVITSRRCFVDTESKMYGRPSQNQFFFESQDYSQDVQAPTRDNAQKISSVATEHVTAHENGSDINWTHLIDSEKKELIPCESVRR</sequence>